<reference evidence="9 10" key="1">
    <citation type="journal article" date="2021" name="Nat. Commun.">
        <title>Incipient diploidization of the medicinal plant Perilla within 10,000 years.</title>
        <authorList>
            <person name="Zhang Y."/>
            <person name="Shen Q."/>
            <person name="Leng L."/>
            <person name="Zhang D."/>
            <person name="Chen S."/>
            <person name="Shi Y."/>
            <person name="Ning Z."/>
            <person name="Chen S."/>
        </authorList>
    </citation>
    <scope>NUCLEOTIDE SEQUENCE [LARGE SCALE GENOMIC DNA]</scope>
    <source>
        <strain evidence="10">cv. PC099</strain>
    </source>
</reference>
<keyword evidence="4" id="KW-0804">Transcription</keyword>
<comment type="caution">
    <text evidence="9">The sequence shown here is derived from an EMBL/GenBank/DDBJ whole genome shotgun (WGS) entry which is preliminary data.</text>
</comment>
<evidence type="ECO:0000256" key="7">
    <source>
        <dbReference type="SAM" id="MobiDB-lite"/>
    </source>
</evidence>
<protein>
    <recommendedName>
        <fullName evidence="8">BHLH domain-containing protein</fullName>
    </recommendedName>
</protein>
<dbReference type="EMBL" id="SDAM02029622">
    <property type="protein sequence ID" value="KAH6755233.1"/>
    <property type="molecule type" value="Genomic_DNA"/>
</dbReference>
<evidence type="ECO:0000256" key="4">
    <source>
        <dbReference type="ARBA" id="ARBA00023163"/>
    </source>
</evidence>
<proteinExistence type="predicted"/>
<organism evidence="9 10">
    <name type="scientific">Perilla frutescens var. hirtella</name>
    <name type="common">Perilla citriodora</name>
    <name type="synonym">Perilla setoyensis</name>
    <dbReference type="NCBI Taxonomy" id="608512"/>
    <lineage>
        <taxon>Eukaryota</taxon>
        <taxon>Viridiplantae</taxon>
        <taxon>Streptophyta</taxon>
        <taxon>Embryophyta</taxon>
        <taxon>Tracheophyta</taxon>
        <taxon>Spermatophyta</taxon>
        <taxon>Magnoliopsida</taxon>
        <taxon>eudicotyledons</taxon>
        <taxon>Gunneridae</taxon>
        <taxon>Pentapetalae</taxon>
        <taxon>asterids</taxon>
        <taxon>lamiids</taxon>
        <taxon>Lamiales</taxon>
        <taxon>Lamiaceae</taxon>
        <taxon>Nepetoideae</taxon>
        <taxon>Elsholtzieae</taxon>
        <taxon>Perilla</taxon>
    </lineage>
</organism>
<dbReference type="Gene3D" id="4.10.280.10">
    <property type="entry name" value="Helix-loop-helix DNA-binding domain"/>
    <property type="match status" value="1"/>
</dbReference>
<evidence type="ECO:0000256" key="1">
    <source>
        <dbReference type="ARBA" id="ARBA00004123"/>
    </source>
</evidence>
<dbReference type="PANTHER" id="PTHR47001">
    <property type="entry name" value="TRANSCRIPTION FACTOR BHLH121"/>
    <property type="match status" value="1"/>
</dbReference>
<dbReference type="Proteomes" id="UP001190926">
    <property type="component" value="Unassembled WGS sequence"/>
</dbReference>
<dbReference type="CDD" id="cd11446">
    <property type="entry name" value="bHLH_AtILR3_like"/>
    <property type="match status" value="1"/>
</dbReference>
<evidence type="ECO:0000256" key="3">
    <source>
        <dbReference type="ARBA" id="ARBA00023125"/>
    </source>
</evidence>
<evidence type="ECO:0000256" key="5">
    <source>
        <dbReference type="ARBA" id="ARBA00023242"/>
    </source>
</evidence>
<dbReference type="GO" id="GO:0003677">
    <property type="term" value="F:DNA binding"/>
    <property type="evidence" value="ECO:0007669"/>
    <property type="project" value="UniProtKB-KW"/>
</dbReference>
<feature type="domain" description="BHLH" evidence="8">
    <location>
        <begin position="27"/>
        <end position="77"/>
    </location>
</feature>
<keyword evidence="5" id="KW-0539">Nucleus</keyword>
<dbReference type="PANTHER" id="PTHR47001:SF1">
    <property type="entry name" value="TRANSCRIPTION FACTOR BHLH11"/>
    <property type="match status" value="1"/>
</dbReference>
<dbReference type="InterPro" id="IPR044579">
    <property type="entry name" value="bHLH11/121"/>
</dbReference>
<dbReference type="PROSITE" id="PS50888">
    <property type="entry name" value="BHLH"/>
    <property type="match status" value="1"/>
</dbReference>
<comment type="subcellular location">
    <subcellularLocation>
        <location evidence="1">Nucleus</location>
    </subcellularLocation>
</comment>
<dbReference type="AlphaFoldDB" id="A0AAD4IMB1"/>
<dbReference type="SMART" id="SM00353">
    <property type="entry name" value="HLH"/>
    <property type="match status" value="1"/>
</dbReference>
<dbReference type="InterPro" id="IPR057075">
    <property type="entry name" value="bHLH_IRO3"/>
</dbReference>
<feature type="coiled-coil region" evidence="6">
    <location>
        <begin position="67"/>
        <end position="122"/>
    </location>
</feature>
<name>A0AAD4IMB1_PERFH</name>
<dbReference type="Pfam" id="PF23177">
    <property type="entry name" value="bHLH_IRO3"/>
    <property type="match status" value="1"/>
</dbReference>
<evidence type="ECO:0000256" key="2">
    <source>
        <dbReference type="ARBA" id="ARBA00023015"/>
    </source>
</evidence>
<feature type="region of interest" description="Disordered" evidence="7">
    <location>
        <begin position="210"/>
        <end position="259"/>
    </location>
</feature>
<evidence type="ECO:0000259" key="8">
    <source>
        <dbReference type="PROSITE" id="PS50888"/>
    </source>
</evidence>
<evidence type="ECO:0000313" key="10">
    <source>
        <dbReference type="Proteomes" id="UP001190926"/>
    </source>
</evidence>
<keyword evidence="2" id="KW-0805">Transcription regulation</keyword>
<dbReference type="SUPFAM" id="SSF47459">
    <property type="entry name" value="HLH, helix-loop-helix DNA-binding domain"/>
    <property type="match status" value="1"/>
</dbReference>
<keyword evidence="10" id="KW-1185">Reference proteome</keyword>
<dbReference type="GO" id="GO:0006879">
    <property type="term" value="P:intracellular iron ion homeostasis"/>
    <property type="evidence" value="ECO:0007669"/>
    <property type="project" value="InterPro"/>
</dbReference>
<accession>A0AAD4IMB1</accession>
<dbReference type="InterPro" id="IPR036638">
    <property type="entry name" value="HLH_DNA-bd_sf"/>
</dbReference>
<evidence type="ECO:0000313" key="9">
    <source>
        <dbReference type="EMBL" id="KAH6755233.1"/>
    </source>
</evidence>
<dbReference type="GO" id="GO:0003700">
    <property type="term" value="F:DNA-binding transcription factor activity"/>
    <property type="evidence" value="ECO:0007669"/>
    <property type="project" value="InterPro"/>
</dbReference>
<dbReference type="GO" id="GO:0005634">
    <property type="term" value="C:nucleus"/>
    <property type="evidence" value="ECO:0007669"/>
    <property type="project" value="UniProtKB-SubCell"/>
</dbReference>
<feature type="compositionally biased region" description="Basic and acidic residues" evidence="7">
    <location>
        <begin position="226"/>
        <end position="241"/>
    </location>
</feature>
<keyword evidence="6" id="KW-0175">Coiled coil</keyword>
<gene>
    <name evidence="9" type="ORF">C2S53_016850</name>
</gene>
<dbReference type="InterPro" id="IPR011598">
    <property type="entry name" value="bHLH_dom"/>
</dbReference>
<sequence>MDRGQAGEESLEPRQSNDMEVRNAVATRKVMKADREKLRRGKLNEQLLELGTLLDPERPKNDKGSIISDTIQVLKDLNSEVKKLKAEHAVLCEESRELTQEKNELREEKASLKSNIQNLKVQQQHQPTQGFMVPWATVDSPMLMAPSYPFPVAVPVHRTTQPCSTFIPYLAPVIPRVDHSAALNTSTSYISGPGASSSRSFRTGNSNEVATDLELKMPGSTSTKELSTREKGKQAERHQEKSATNGSSLSKSSSKDENI</sequence>
<evidence type="ECO:0000256" key="6">
    <source>
        <dbReference type="SAM" id="Coils"/>
    </source>
</evidence>
<dbReference type="GO" id="GO:0046983">
    <property type="term" value="F:protein dimerization activity"/>
    <property type="evidence" value="ECO:0007669"/>
    <property type="project" value="InterPro"/>
</dbReference>
<keyword evidence="3" id="KW-0238">DNA-binding</keyword>